<dbReference type="EMBL" id="PVLQ01000079">
    <property type="protein sequence ID" value="PRD64265.1"/>
    <property type="molecule type" value="Genomic_DNA"/>
</dbReference>
<sequence length="187" mass="20672">MNQDPNYKAPPAFVALREALCLAPKPSSLADVVAMHAKLAQATFEQHGNHIPMLALYDKTWKQIDFMSTAFTDQSEKYLFWRNVADRAFYLKAFAMVWTSESWVRDISEGAQRPIHELPIIGEQLHVVGADASNGCEVVSWEIERSDGAGGPVLTRLSPDDPRQAGHFNFTKPVVAAMKMAHSSGAS</sequence>
<organism evidence="1 2">
    <name type="scientific">Malikia granosa</name>
    <dbReference type="NCBI Taxonomy" id="263067"/>
    <lineage>
        <taxon>Bacteria</taxon>
        <taxon>Pseudomonadati</taxon>
        <taxon>Pseudomonadota</taxon>
        <taxon>Betaproteobacteria</taxon>
        <taxon>Burkholderiales</taxon>
        <taxon>Comamonadaceae</taxon>
        <taxon>Malikia</taxon>
    </lineage>
</organism>
<name>A0A2S9K1G8_9BURK</name>
<gene>
    <name evidence="1" type="ORF">C6P64_15425</name>
</gene>
<reference evidence="1 2" key="1">
    <citation type="submission" date="2018-03" db="EMBL/GenBank/DDBJ databases">
        <title>Comparative genomics illustrates the genes involved in a hyperalkaliphilic mechanisms of Serpentinomonas isolated from highly-alkaline calcium-rich serpentinized springs.</title>
        <authorList>
            <person name="Suzuki S."/>
            <person name="Ishii S."/>
            <person name="Walworth N."/>
            <person name="Bird L."/>
            <person name="Kuenen J.G."/>
            <person name="Nealson K.H."/>
        </authorList>
    </citation>
    <scope>NUCLEOTIDE SEQUENCE [LARGE SCALE GENOMIC DNA]</scope>
    <source>
        <strain evidence="1 2">P1</strain>
    </source>
</reference>
<protein>
    <submittedName>
        <fullName evidence="1">Uncharacterized protein</fullName>
    </submittedName>
</protein>
<dbReference type="AlphaFoldDB" id="A0A2S9K1G8"/>
<comment type="caution">
    <text evidence="1">The sequence shown here is derived from an EMBL/GenBank/DDBJ whole genome shotgun (WGS) entry which is preliminary data.</text>
</comment>
<accession>A0A2S9K1G8</accession>
<proteinExistence type="predicted"/>
<dbReference type="Proteomes" id="UP000238589">
    <property type="component" value="Unassembled WGS sequence"/>
</dbReference>
<evidence type="ECO:0000313" key="1">
    <source>
        <dbReference type="EMBL" id="PRD64265.1"/>
    </source>
</evidence>
<evidence type="ECO:0000313" key="2">
    <source>
        <dbReference type="Proteomes" id="UP000238589"/>
    </source>
</evidence>
<keyword evidence="2" id="KW-1185">Reference proteome</keyword>